<evidence type="ECO:0000313" key="3">
    <source>
        <dbReference type="Proteomes" id="UP000247702"/>
    </source>
</evidence>
<organism evidence="1 3">
    <name type="scientific">Rhizophagus clarus</name>
    <dbReference type="NCBI Taxonomy" id="94130"/>
    <lineage>
        <taxon>Eukaryota</taxon>
        <taxon>Fungi</taxon>
        <taxon>Fungi incertae sedis</taxon>
        <taxon>Mucoromycota</taxon>
        <taxon>Glomeromycotina</taxon>
        <taxon>Glomeromycetes</taxon>
        <taxon>Glomerales</taxon>
        <taxon>Glomeraceae</taxon>
        <taxon>Rhizophagus</taxon>
    </lineage>
</organism>
<dbReference type="Proteomes" id="UP000247702">
    <property type="component" value="Unassembled WGS sequence"/>
</dbReference>
<dbReference type="EMBL" id="BLAL01000018">
    <property type="protein sequence ID" value="GES75848.1"/>
    <property type="molecule type" value="Genomic_DNA"/>
</dbReference>
<comment type="caution">
    <text evidence="1">The sequence shown here is derived from an EMBL/GenBank/DDBJ whole genome shotgun (WGS) entry which is preliminary data.</text>
</comment>
<evidence type="ECO:0000313" key="1">
    <source>
        <dbReference type="EMBL" id="GBC09931.1"/>
    </source>
</evidence>
<reference evidence="1 3" key="1">
    <citation type="submission" date="2017-11" db="EMBL/GenBank/DDBJ databases">
        <title>The genome of Rhizophagus clarus HR1 reveals common genetic basis of auxotrophy among arbuscular mycorrhizal fungi.</title>
        <authorList>
            <person name="Kobayashi Y."/>
        </authorList>
    </citation>
    <scope>NUCLEOTIDE SEQUENCE [LARGE SCALE GENOMIC DNA]</scope>
    <source>
        <strain evidence="1 3">HR1</strain>
    </source>
</reference>
<reference evidence="2" key="2">
    <citation type="submission" date="2019-10" db="EMBL/GenBank/DDBJ databases">
        <title>Conservation and host-specific expression of non-tandemly repeated heterogenous ribosome RNA gene in arbuscular mycorrhizal fungi.</title>
        <authorList>
            <person name="Maeda T."/>
            <person name="Kobayashi Y."/>
            <person name="Nakagawa T."/>
            <person name="Ezawa T."/>
            <person name="Yamaguchi K."/>
            <person name="Bino T."/>
            <person name="Nishimoto Y."/>
            <person name="Shigenobu S."/>
            <person name="Kawaguchi M."/>
        </authorList>
    </citation>
    <scope>NUCLEOTIDE SEQUENCE</scope>
    <source>
        <strain evidence="2">HR1</strain>
    </source>
</reference>
<name>A0A2Z6S5X7_9GLOM</name>
<evidence type="ECO:0000313" key="2">
    <source>
        <dbReference type="EMBL" id="GES75848.1"/>
    </source>
</evidence>
<accession>A0A2Z6S5X7</accession>
<dbReference type="EMBL" id="BEXD01004338">
    <property type="protein sequence ID" value="GBC09931.1"/>
    <property type="molecule type" value="Genomic_DNA"/>
</dbReference>
<dbReference type="AlphaFoldDB" id="A0A2Z6S5X7"/>
<sequence>MKKGFLLSKPAPKIAETSSSTKVTPTTALKSIPSDRFHDVIIKFMKKFVEITPSSLLCSLIPTYPEAMESFCEIHEDKLIPLVQLAEVIDFAGCSPIQLNF</sequence>
<gene>
    <name evidence="2" type="ORF">RCL2_000325100</name>
    <name evidence="1" type="ORF">RclHR1_09200016</name>
</gene>
<proteinExistence type="predicted"/>
<protein>
    <submittedName>
        <fullName evidence="1">Uncharacterized protein</fullName>
    </submittedName>
</protein>
<dbReference type="Proteomes" id="UP000615446">
    <property type="component" value="Unassembled WGS sequence"/>
</dbReference>
<keyword evidence="3" id="KW-1185">Reference proteome</keyword>